<evidence type="ECO:0000313" key="6">
    <source>
        <dbReference type="Ensembl" id="ENSCMIP00000021112.1"/>
    </source>
</evidence>
<dbReference type="InterPro" id="IPR009003">
    <property type="entry name" value="Peptidase_S1_PA"/>
</dbReference>
<feature type="domain" description="Peptidase S1" evidence="5">
    <location>
        <begin position="34"/>
        <end position="268"/>
    </location>
</feature>
<sequence>MLTCSSHIDTSFFLSALCGQRAAAPNHTLVMGRIVGGHMAAPGSWPWLVLLKLNGNVMCGGVLVQDSWVATAAHCFTGNRNENYWQVVTGEYDLSKQDTEERITQINRIIIHPKFNQRTFNNDIALLELTVPVSVSELVSSVCIPEKIEELPAGTMCYIAGWGSVYEDGPSADILMEAKVPLLAQSTCKTALGKELITSQMFCAGYLTGKVDSCQGDSGGPLTCVDPTSKQYYLYGITSWGDGCGQRNKPGVYTRVPSFTTWINEELKKSLGSREPTCYDFQKLLEVQEAQRQSEVTRLCAFYSKVCPPSLGSAACNQSAQQKCQMKMKTCEVRTFLQNLLELLGQVQDFLRSEGNFSFFTDTIPKFMEDIYSNIFTSLEQQPSQSEAGTLSSHRLGCTLCCMILTVPAENITTQ</sequence>
<dbReference type="AlphaFoldDB" id="A0A4W3I1S8"/>
<dbReference type="Pfam" id="PF00089">
    <property type="entry name" value="Trypsin"/>
    <property type="match status" value="1"/>
</dbReference>
<reference evidence="7" key="3">
    <citation type="journal article" date="2014" name="Nature">
        <title>Elephant shark genome provides unique insights into gnathostome evolution.</title>
        <authorList>
            <consortium name="International Elephant Shark Genome Sequencing Consortium"/>
            <person name="Venkatesh B."/>
            <person name="Lee A.P."/>
            <person name="Ravi V."/>
            <person name="Maurya A.K."/>
            <person name="Lian M.M."/>
            <person name="Swann J.B."/>
            <person name="Ohta Y."/>
            <person name="Flajnik M.F."/>
            <person name="Sutoh Y."/>
            <person name="Kasahara M."/>
            <person name="Hoon S."/>
            <person name="Gangu V."/>
            <person name="Roy S.W."/>
            <person name="Irimia M."/>
            <person name="Korzh V."/>
            <person name="Kondrychyn I."/>
            <person name="Lim Z.W."/>
            <person name="Tay B.H."/>
            <person name="Tohari S."/>
            <person name="Kong K.W."/>
            <person name="Ho S."/>
            <person name="Lorente-Galdos B."/>
            <person name="Quilez J."/>
            <person name="Marques-Bonet T."/>
            <person name="Raney B.J."/>
            <person name="Ingham P.W."/>
            <person name="Tay A."/>
            <person name="Hillier L.W."/>
            <person name="Minx P."/>
            <person name="Boehm T."/>
            <person name="Wilson R.K."/>
            <person name="Brenner S."/>
            <person name="Warren W.C."/>
        </authorList>
    </citation>
    <scope>NUCLEOTIDE SEQUENCE [LARGE SCALE GENOMIC DNA]</scope>
</reference>
<evidence type="ECO:0000256" key="4">
    <source>
        <dbReference type="ARBA" id="ARBA00023157"/>
    </source>
</evidence>
<dbReference type="GO" id="GO:0006508">
    <property type="term" value="P:proteolysis"/>
    <property type="evidence" value="ECO:0007669"/>
    <property type="project" value="UniProtKB-KW"/>
</dbReference>
<dbReference type="Ensembl" id="ENSCMIT00000021496.1">
    <property type="protein sequence ID" value="ENSCMIP00000021112.1"/>
    <property type="gene ID" value="ENSCMIG00000009677.1"/>
</dbReference>
<evidence type="ECO:0000313" key="7">
    <source>
        <dbReference type="Proteomes" id="UP000314986"/>
    </source>
</evidence>
<dbReference type="GeneTree" id="ENSGT00940000157183"/>
<dbReference type="InterPro" id="IPR033116">
    <property type="entry name" value="TRYPSIN_SER"/>
</dbReference>
<dbReference type="FunFam" id="2.40.10.10:FF:000003">
    <property type="entry name" value="Transmembrane serine protease 3"/>
    <property type="match status" value="1"/>
</dbReference>
<keyword evidence="4" id="KW-1015">Disulfide bond</keyword>
<dbReference type="InterPro" id="IPR001254">
    <property type="entry name" value="Trypsin_dom"/>
</dbReference>
<name>A0A4W3I1S8_CALMI</name>
<dbReference type="PROSITE" id="PS50240">
    <property type="entry name" value="TRYPSIN_DOM"/>
    <property type="match status" value="1"/>
</dbReference>
<dbReference type="InterPro" id="IPR043504">
    <property type="entry name" value="Peptidase_S1_PA_chymotrypsin"/>
</dbReference>
<dbReference type="InParanoid" id="A0A4W3I1S8"/>
<keyword evidence="7" id="KW-1185">Reference proteome</keyword>
<reference evidence="7" key="1">
    <citation type="journal article" date="2006" name="Science">
        <title>Ancient noncoding elements conserved in the human genome.</title>
        <authorList>
            <person name="Venkatesh B."/>
            <person name="Kirkness E.F."/>
            <person name="Loh Y.H."/>
            <person name="Halpern A.L."/>
            <person name="Lee A.P."/>
            <person name="Johnson J."/>
            <person name="Dandona N."/>
            <person name="Viswanathan L.D."/>
            <person name="Tay A."/>
            <person name="Venter J.C."/>
            <person name="Strausberg R.L."/>
            <person name="Brenner S."/>
        </authorList>
    </citation>
    <scope>NUCLEOTIDE SEQUENCE [LARGE SCALE GENOMIC DNA]</scope>
</reference>
<dbReference type="PANTHER" id="PTHR24252:SF10">
    <property type="entry name" value="SERINE PROTEASE 56"/>
    <property type="match status" value="1"/>
</dbReference>
<dbReference type="SUPFAM" id="SSF50494">
    <property type="entry name" value="Trypsin-like serine proteases"/>
    <property type="match status" value="1"/>
</dbReference>
<accession>A0A4W3I1S8</accession>
<dbReference type="STRING" id="7868.ENSCMIP00000021112"/>
<dbReference type="SMART" id="SM00020">
    <property type="entry name" value="Tryp_SPc"/>
    <property type="match status" value="1"/>
</dbReference>
<dbReference type="Gene3D" id="2.40.10.10">
    <property type="entry name" value="Trypsin-like serine proteases"/>
    <property type="match status" value="1"/>
</dbReference>
<dbReference type="PRINTS" id="PR00722">
    <property type="entry name" value="CHYMOTRYPSIN"/>
</dbReference>
<dbReference type="OMA" id="ECEECVL"/>
<reference evidence="6" key="4">
    <citation type="submission" date="2025-08" db="UniProtKB">
        <authorList>
            <consortium name="Ensembl"/>
        </authorList>
    </citation>
    <scope>IDENTIFICATION</scope>
</reference>
<protein>
    <recommendedName>
        <fullName evidence="5">Peptidase S1 domain-containing protein</fullName>
    </recommendedName>
</protein>
<evidence type="ECO:0000256" key="1">
    <source>
        <dbReference type="ARBA" id="ARBA00022670"/>
    </source>
</evidence>
<keyword evidence="1" id="KW-0645">Protease</keyword>
<organism evidence="6 7">
    <name type="scientific">Callorhinchus milii</name>
    <name type="common">Ghost shark</name>
    <dbReference type="NCBI Taxonomy" id="7868"/>
    <lineage>
        <taxon>Eukaryota</taxon>
        <taxon>Metazoa</taxon>
        <taxon>Chordata</taxon>
        <taxon>Craniata</taxon>
        <taxon>Vertebrata</taxon>
        <taxon>Chondrichthyes</taxon>
        <taxon>Holocephali</taxon>
        <taxon>Chimaeriformes</taxon>
        <taxon>Callorhinchidae</taxon>
        <taxon>Callorhinchus</taxon>
    </lineage>
</organism>
<keyword evidence="3" id="KW-0720">Serine protease</keyword>
<dbReference type="InterPro" id="IPR001314">
    <property type="entry name" value="Peptidase_S1A"/>
</dbReference>
<dbReference type="GO" id="GO:0004252">
    <property type="term" value="F:serine-type endopeptidase activity"/>
    <property type="evidence" value="ECO:0007669"/>
    <property type="project" value="InterPro"/>
</dbReference>
<evidence type="ECO:0000259" key="5">
    <source>
        <dbReference type="PROSITE" id="PS50240"/>
    </source>
</evidence>
<dbReference type="Proteomes" id="UP000314986">
    <property type="component" value="Unassembled WGS sequence"/>
</dbReference>
<reference evidence="6" key="5">
    <citation type="submission" date="2025-09" db="UniProtKB">
        <authorList>
            <consortium name="Ensembl"/>
        </authorList>
    </citation>
    <scope>IDENTIFICATION</scope>
</reference>
<keyword evidence="2" id="KW-0378">Hydrolase</keyword>
<evidence type="ECO:0000256" key="2">
    <source>
        <dbReference type="ARBA" id="ARBA00022801"/>
    </source>
</evidence>
<dbReference type="CDD" id="cd00190">
    <property type="entry name" value="Tryp_SPc"/>
    <property type="match status" value="1"/>
</dbReference>
<proteinExistence type="predicted"/>
<dbReference type="PANTHER" id="PTHR24252">
    <property type="entry name" value="ACROSIN-RELATED"/>
    <property type="match status" value="1"/>
</dbReference>
<reference evidence="7" key="2">
    <citation type="journal article" date="2007" name="PLoS Biol.">
        <title>Survey sequencing and comparative analysis of the elephant shark (Callorhinchus milii) genome.</title>
        <authorList>
            <person name="Venkatesh B."/>
            <person name="Kirkness E.F."/>
            <person name="Loh Y.H."/>
            <person name="Halpern A.L."/>
            <person name="Lee A.P."/>
            <person name="Johnson J."/>
            <person name="Dandona N."/>
            <person name="Viswanathan L.D."/>
            <person name="Tay A."/>
            <person name="Venter J.C."/>
            <person name="Strausberg R.L."/>
            <person name="Brenner S."/>
        </authorList>
    </citation>
    <scope>NUCLEOTIDE SEQUENCE [LARGE SCALE GENOMIC DNA]</scope>
</reference>
<evidence type="ECO:0000256" key="3">
    <source>
        <dbReference type="ARBA" id="ARBA00022825"/>
    </source>
</evidence>
<dbReference type="PROSITE" id="PS00135">
    <property type="entry name" value="TRYPSIN_SER"/>
    <property type="match status" value="1"/>
</dbReference>